<dbReference type="InterPro" id="IPR015889">
    <property type="entry name" value="Intradiol_dOase_core"/>
</dbReference>
<dbReference type="EMBL" id="BMED01000004">
    <property type="protein sequence ID" value="GGC86988.1"/>
    <property type="molecule type" value="Genomic_DNA"/>
</dbReference>
<reference evidence="5" key="2">
    <citation type="submission" date="2020-09" db="EMBL/GenBank/DDBJ databases">
        <authorList>
            <person name="Sun Q."/>
            <person name="Zhou Y."/>
        </authorList>
    </citation>
    <scope>NUCLEOTIDE SEQUENCE</scope>
    <source>
        <strain evidence="5">CGMCC 1.10998</strain>
    </source>
</reference>
<reference evidence="5" key="1">
    <citation type="journal article" date="2014" name="Int. J. Syst. Evol. Microbiol.">
        <title>Complete genome sequence of Corynebacterium casei LMG S-19264T (=DSM 44701T), isolated from a smear-ripened cheese.</title>
        <authorList>
            <consortium name="US DOE Joint Genome Institute (JGI-PGF)"/>
            <person name="Walter F."/>
            <person name="Albersmeier A."/>
            <person name="Kalinowski J."/>
            <person name="Ruckert C."/>
        </authorList>
    </citation>
    <scope>NUCLEOTIDE SEQUENCE</scope>
    <source>
        <strain evidence="5">CGMCC 1.10998</strain>
    </source>
</reference>
<name>A0A916UTE4_9BURK</name>
<dbReference type="Pfam" id="PF00775">
    <property type="entry name" value="Dioxygenase_C"/>
    <property type="match status" value="1"/>
</dbReference>
<dbReference type="GO" id="GO:0019619">
    <property type="term" value="P:3,4-dihydroxybenzoate catabolic process"/>
    <property type="evidence" value="ECO:0007669"/>
    <property type="project" value="InterPro"/>
</dbReference>
<evidence type="ECO:0000256" key="1">
    <source>
        <dbReference type="ARBA" id="ARBA00007825"/>
    </source>
</evidence>
<evidence type="ECO:0000256" key="2">
    <source>
        <dbReference type="ARBA" id="ARBA00022964"/>
    </source>
</evidence>
<protein>
    <submittedName>
        <fullName evidence="5">Protocatechuate 3,4-dioxygenase subunit beta</fullName>
    </submittedName>
</protein>
<dbReference type="PANTHER" id="PTHR33711">
    <property type="entry name" value="DIOXYGENASE, PUTATIVE (AFU_ORTHOLOGUE AFUA_2G02910)-RELATED"/>
    <property type="match status" value="1"/>
</dbReference>
<dbReference type="SUPFAM" id="SSF49482">
    <property type="entry name" value="Aromatic compound dioxygenase"/>
    <property type="match status" value="1"/>
</dbReference>
<evidence type="ECO:0000259" key="4">
    <source>
        <dbReference type="PROSITE" id="PS00083"/>
    </source>
</evidence>
<dbReference type="PANTHER" id="PTHR33711:SF10">
    <property type="entry name" value="INTRADIOL RING-CLEAVAGE DIOXYGENASES DOMAIN-CONTAINING PROTEIN"/>
    <property type="match status" value="1"/>
</dbReference>
<dbReference type="InterPro" id="IPR050770">
    <property type="entry name" value="Intradiol_RC_Dioxygenase"/>
</dbReference>
<evidence type="ECO:0000256" key="3">
    <source>
        <dbReference type="ARBA" id="ARBA00023002"/>
    </source>
</evidence>
<comment type="similarity">
    <text evidence="1">Belongs to the intradiol ring-cleavage dioxygenase family.</text>
</comment>
<dbReference type="InterPro" id="IPR000627">
    <property type="entry name" value="Intradiol_dOase_C"/>
</dbReference>
<dbReference type="Proteomes" id="UP000637423">
    <property type="component" value="Unassembled WGS sequence"/>
</dbReference>
<feature type="domain" description="Intradiol ring-cleavage dioxygenases" evidence="4">
    <location>
        <begin position="79"/>
        <end position="107"/>
    </location>
</feature>
<organism evidence="5 6">
    <name type="scientific">Undibacterium terreum</name>
    <dbReference type="NCBI Taxonomy" id="1224302"/>
    <lineage>
        <taxon>Bacteria</taxon>
        <taxon>Pseudomonadati</taxon>
        <taxon>Pseudomonadota</taxon>
        <taxon>Betaproteobacteria</taxon>
        <taxon>Burkholderiales</taxon>
        <taxon>Oxalobacteraceae</taxon>
        <taxon>Undibacterium</taxon>
    </lineage>
</organism>
<dbReference type="PROSITE" id="PS00083">
    <property type="entry name" value="INTRADIOL_DIOXYGENAS"/>
    <property type="match status" value="1"/>
</dbReference>
<proteinExistence type="inferred from homology"/>
<sequence>MSESTLLNPRDWEAHPDYLSRDYKSTSLRGPTRPLLPAKASMQNLRAPVYGHDALSALDHDLTRNAIRNGEPIGERIIVTGRVLDENGKPVPHTLVEIWQANSAGRYVHKIDQHQAPLDPNFLGAGRCMTDKDGRYRFLTIKPGAYPWGNHPNAWRPNHIHFSLFGNYFASRLVTQMYFPGDPLLAFDPIYQGTPENARELLVSRFNLDVTEPDFALGYEFDIVLRGERQTPMETR</sequence>
<comment type="caution">
    <text evidence="5">The sequence shown here is derived from an EMBL/GenBank/DDBJ whole genome shotgun (WGS) entry which is preliminary data.</text>
</comment>
<gene>
    <name evidence="5" type="primary">pcaH</name>
    <name evidence="5" type="ORF">GCM10011396_37850</name>
</gene>
<dbReference type="InterPro" id="IPR024756">
    <property type="entry name" value="PCDO_beta_N"/>
</dbReference>
<evidence type="ECO:0000313" key="5">
    <source>
        <dbReference type="EMBL" id="GGC86988.1"/>
    </source>
</evidence>
<dbReference type="NCBIfam" id="TIGR02422">
    <property type="entry name" value="protocat_beta"/>
    <property type="match status" value="1"/>
</dbReference>
<dbReference type="InterPro" id="IPR012785">
    <property type="entry name" value="Protocat_dOase_b"/>
</dbReference>
<dbReference type="GO" id="GO:0018578">
    <property type="term" value="F:protocatechuate 3,4-dioxygenase activity"/>
    <property type="evidence" value="ECO:0007669"/>
    <property type="project" value="InterPro"/>
</dbReference>
<dbReference type="RefSeq" id="WP_188567691.1">
    <property type="nucleotide sequence ID" value="NZ_BMED01000004.1"/>
</dbReference>
<keyword evidence="2" id="KW-0223">Dioxygenase</keyword>
<keyword evidence="3" id="KW-0560">Oxidoreductase</keyword>
<evidence type="ECO:0000313" key="6">
    <source>
        <dbReference type="Proteomes" id="UP000637423"/>
    </source>
</evidence>
<dbReference type="GO" id="GO:0008199">
    <property type="term" value="F:ferric iron binding"/>
    <property type="evidence" value="ECO:0007669"/>
    <property type="project" value="InterPro"/>
</dbReference>
<dbReference type="Pfam" id="PF12391">
    <property type="entry name" value="PCDO_beta_N"/>
    <property type="match status" value="1"/>
</dbReference>
<accession>A0A916UTE4</accession>
<dbReference type="AlphaFoldDB" id="A0A916UTE4"/>
<keyword evidence="6" id="KW-1185">Reference proteome</keyword>
<dbReference type="Gene3D" id="2.60.130.10">
    <property type="entry name" value="Aromatic compound dioxygenase"/>
    <property type="match status" value="1"/>
</dbReference>